<comment type="caution">
    <text evidence="2">The sequence shown here is derived from an EMBL/GenBank/DDBJ whole genome shotgun (WGS) entry which is preliminary data.</text>
</comment>
<sequence>MPAIWRCASTWRSPSASAQAAAIRSVGRLSSSASGSSASQSSTSLIRPCLIASSRQRCASAYAVSTWPAAYAWRAASSVIPCASSHAAARPCRTLRSAARRSRSVSRTSGCSRHQSESSDAMNSGVSRASRASRSGAYASSSSAAHNDGCRRSAMLVRVRNAVSSADRFASSSSTSRSRVPSMRAASASTAWRGSAERAIAAIASCSPSGQPSTRSNSRAHASASTRCAKRAPTSAIVSSSVKRSHSGPASVHCPPASRSPAARSSPRRPATITRRFCGALCST</sequence>
<feature type="compositionally biased region" description="Polar residues" evidence="1">
    <location>
        <begin position="206"/>
        <end position="226"/>
    </location>
</feature>
<dbReference type="Proteomes" id="UP000005463">
    <property type="component" value="Unassembled WGS sequence"/>
</dbReference>
<accession>B1FS01</accession>
<reference evidence="2 3" key="1">
    <citation type="submission" date="2008-03" db="EMBL/GenBank/DDBJ databases">
        <title>Sequencing of the draft genome and assembly of Burkholderia ambifaria IOP40-10.</title>
        <authorList>
            <consortium name="US DOE Joint Genome Institute (JGI-PGF)"/>
            <person name="Copeland A."/>
            <person name="Lucas S."/>
            <person name="Lapidus A."/>
            <person name="Glavina del Rio T."/>
            <person name="Dalin E."/>
            <person name="Tice H."/>
            <person name="Bruce D."/>
            <person name="Goodwin L."/>
            <person name="Pitluck S."/>
            <person name="Larimer F."/>
            <person name="Land M.L."/>
            <person name="Hauser L."/>
            <person name="Tiedje J."/>
            <person name="Richardson P."/>
        </authorList>
    </citation>
    <scope>NUCLEOTIDE SEQUENCE [LARGE SCALE GENOMIC DNA]</scope>
    <source>
        <strain evidence="2 3">IOP40-10</strain>
    </source>
</reference>
<evidence type="ECO:0000313" key="3">
    <source>
        <dbReference type="Proteomes" id="UP000005463"/>
    </source>
</evidence>
<dbReference type="EMBL" id="ABLC01000491">
    <property type="protein sequence ID" value="EDS99670.1"/>
    <property type="molecule type" value="Genomic_DNA"/>
</dbReference>
<organism evidence="2 3">
    <name type="scientific">Burkholderia ambifaria IOP40-10</name>
    <dbReference type="NCBI Taxonomy" id="396596"/>
    <lineage>
        <taxon>Bacteria</taxon>
        <taxon>Pseudomonadati</taxon>
        <taxon>Pseudomonadota</taxon>
        <taxon>Betaproteobacteria</taxon>
        <taxon>Burkholderiales</taxon>
        <taxon>Burkholderiaceae</taxon>
        <taxon>Burkholderia</taxon>
        <taxon>Burkholderia cepacia complex</taxon>
    </lineage>
</organism>
<evidence type="ECO:0000256" key="1">
    <source>
        <dbReference type="SAM" id="MobiDB-lite"/>
    </source>
</evidence>
<feature type="compositionally biased region" description="Low complexity" evidence="1">
    <location>
        <begin position="255"/>
        <end position="270"/>
    </location>
</feature>
<name>B1FS01_9BURK</name>
<evidence type="ECO:0000313" key="2">
    <source>
        <dbReference type="EMBL" id="EDS99670.1"/>
    </source>
</evidence>
<proteinExistence type="predicted"/>
<dbReference type="AlphaFoldDB" id="B1FS01"/>
<feature type="region of interest" description="Disordered" evidence="1">
    <location>
        <begin position="166"/>
        <end position="191"/>
    </location>
</feature>
<feature type="region of interest" description="Disordered" evidence="1">
    <location>
        <begin position="206"/>
        <end position="270"/>
    </location>
</feature>
<feature type="region of interest" description="Disordered" evidence="1">
    <location>
        <begin position="95"/>
        <end position="146"/>
    </location>
</feature>
<feature type="compositionally biased region" description="Low complexity" evidence="1">
    <location>
        <begin position="166"/>
        <end position="182"/>
    </location>
</feature>
<protein>
    <submittedName>
        <fullName evidence="2">Dentin sialophosphoprotein preproprotein-like protein</fullName>
    </submittedName>
</protein>
<feature type="compositionally biased region" description="Low complexity" evidence="1">
    <location>
        <begin position="124"/>
        <end position="145"/>
    </location>
</feature>
<gene>
    <name evidence="2" type="ORF">BamIOP4010DRAFT_6814</name>
</gene>